<dbReference type="EMBL" id="CP020928">
    <property type="protein sequence ID" value="AWF96578.1"/>
    <property type="molecule type" value="Genomic_DNA"/>
</dbReference>
<organism evidence="6 7">
    <name type="scientific">Weissella cibaria</name>
    <dbReference type="NCBI Taxonomy" id="137591"/>
    <lineage>
        <taxon>Bacteria</taxon>
        <taxon>Bacillati</taxon>
        <taxon>Bacillota</taxon>
        <taxon>Bacilli</taxon>
        <taxon>Lactobacillales</taxon>
        <taxon>Lactobacillaceae</taxon>
        <taxon>Weissella</taxon>
    </lineage>
</organism>
<evidence type="ECO:0000256" key="3">
    <source>
        <dbReference type="ARBA" id="ARBA00022679"/>
    </source>
</evidence>
<evidence type="ECO:0000313" key="7">
    <source>
        <dbReference type="Proteomes" id="UP000244870"/>
    </source>
</evidence>
<name>A0A2S1KU72_9LACO</name>
<evidence type="ECO:0000256" key="4">
    <source>
        <dbReference type="ARBA" id="ARBA00023136"/>
    </source>
</evidence>
<dbReference type="InterPro" id="IPR003406">
    <property type="entry name" value="Glyco_trans_14"/>
</dbReference>
<dbReference type="AlphaFoldDB" id="A0A2S1KU72"/>
<evidence type="ECO:0008006" key="8">
    <source>
        <dbReference type="Google" id="ProtNLM"/>
    </source>
</evidence>
<keyword evidence="5" id="KW-0325">Glycoprotein</keyword>
<dbReference type="Proteomes" id="UP000244870">
    <property type="component" value="Chromosome"/>
</dbReference>
<accession>A0A2S1KU72</accession>
<sequence>MFHFVIHWDLKSDLPDFSAYKNVTLIPRQRVYWGTDSQVLVENQLFRAARNRFREAKWYHLISESDVPLMSSDYFDDFYNQKLVSDIEFDGHKDKYKSRIQFYMPIRRLKIRNSKSGLFMHRAVKAVNMLCKINRLKKLGKPVYKGSNWVSLTKADMEKVLSFNDFGHFLNSSLADEVYVQTILGDSHLDVVNPKREVTDERYLALSSRYVDWKRGNPYQFNESDVAELIGLKNSTYTFARKVKSEGIARSVIAELN</sequence>
<proteinExistence type="predicted"/>
<comment type="subcellular location">
    <subcellularLocation>
        <location evidence="1">Membrane</location>
        <topology evidence="1">Single-pass type II membrane protein</topology>
    </subcellularLocation>
</comment>
<reference evidence="6 7" key="1">
    <citation type="submission" date="2017-04" db="EMBL/GenBank/DDBJ databases">
        <title>Weissella cibaria strain m2 complete genome.</title>
        <authorList>
            <person name="Pan Q."/>
            <person name="Tan M."/>
            <person name="Yao F."/>
            <person name="Su S."/>
        </authorList>
    </citation>
    <scope>NUCLEOTIDE SEQUENCE [LARGE SCALE GENOMIC DNA]</scope>
    <source>
        <strain evidence="6 7">M2</strain>
    </source>
</reference>
<gene>
    <name evidence="6" type="ORF">B6254_2227</name>
</gene>
<dbReference type="GO" id="GO:0016020">
    <property type="term" value="C:membrane"/>
    <property type="evidence" value="ECO:0007669"/>
    <property type="project" value="UniProtKB-SubCell"/>
</dbReference>
<dbReference type="GO" id="GO:0016757">
    <property type="term" value="F:glycosyltransferase activity"/>
    <property type="evidence" value="ECO:0007669"/>
    <property type="project" value="UniProtKB-KW"/>
</dbReference>
<evidence type="ECO:0000256" key="2">
    <source>
        <dbReference type="ARBA" id="ARBA00022676"/>
    </source>
</evidence>
<protein>
    <recommendedName>
        <fullName evidence="8">Core-2/I-Branching enzyme</fullName>
    </recommendedName>
</protein>
<keyword evidence="4" id="KW-0472">Membrane</keyword>
<evidence type="ECO:0000256" key="1">
    <source>
        <dbReference type="ARBA" id="ARBA00004606"/>
    </source>
</evidence>
<keyword evidence="3" id="KW-0808">Transferase</keyword>
<evidence type="ECO:0000313" key="6">
    <source>
        <dbReference type="EMBL" id="AWF96578.1"/>
    </source>
</evidence>
<evidence type="ECO:0000256" key="5">
    <source>
        <dbReference type="ARBA" id="ARBA00023180"/>
    </source>
</evidence>
<keyword evidence="2" id="KW-0328">Glycosyltransferase</keyword>
<dbReference type="Pfam" id="PF02485">
    <property type="entry name" value="Branch"/>
    <property type="match status" value="1"/>
</dbReference>